<dbReference type="InterPro" id="IPR036812">
    <property type="entry name" value="NAD(P)_OxRdtase_dom_sf"/>
</dbReference>
<evidence type="ECO:0000313" key="8">
    <source>
        <dbReference type="EMBL" id="RDW88117.1"/>
    </source>
</evidence>
<evidence type="ECO:0000256" key="3">
    <source>
        <dbReference type="ARBA" id="ARBA00023002"/>
    </source>
</evidence>
<dbReference type="PRINTS" id="PR00069">
    <property type="entry name" value="ALDKETRDTASE"/>
</dbReference>
<dbReference type="InterPro" id="IPR018170">
    <property type="entry name" value="Aldo/ket_reductase_CS"/>
</dbReference>
<dbReference type="STRING" id="1849047.A0A3D8SP93"/>
<organism evidence="8 9">
    <name type="scientific">Coleophoma cylindrospora</name>
    <dbReference type="NCBI Taxonomy" id="1849047"/>
    <lineage>
        <taxon>Eukaryota</taxon>
        <taxon>Fungi</taxon>
        <taxon>Dikarya</taxon>
        <taxon>Ascomycota</taxon>
        <taxon>Pezizomycotina</taxon>
        <taxon>Leotiomycetes</taxon>
        <taxon>Helotiales</taxon>
        <taxon>Dermateaceae</taxon>
        <taxon>Coleophoma</taxon>
    </lineage>
</organism>
<dbReference type="PANTHER" id="PTHR43827">
    <property type="entry name" value="2,5-DIKETO-D-GLUCONIC ACID REDUCTASE"/>
    <property type="match status" value="1"/>
</dbReference>
<protein>
    <submittedName>
        <fullName evidence="8">Putative NAD indole-3-acetaldehyde reductase</fullName>
    </submittedName>
</protein>
<evidence type="ECO:0000256" key="5">
    <source>
        <dbReference type="PIRSR" id="PIRSR000097-2"/>
    </source>
</evidence>
<dbReference type="Gene3D" id="3.20.20.100">
    <property type="entry name" value="NADP-dependent oxidoreductase domain"/>
    <property type="match status" value="1"/>
</dbReference>
<comment type="caution">
    <text evidence="8">The sequence shown here is derived from an EMBL/GenBank/DDBJ whole genome shotgun (WGS) entry which is preliminary data.</text>
</comment>
<dbReference type="AlphaFoldDB" id="A0A3D8SP93"/>
<keyword evidence="3" id="KW-0560">Oxidoreductase</keyword>
<evidence type="ECO:0000256" key="2">
    <source>
        <dbReference type="ARBA" id="ARBA00022857"/>
    </source>
</evidence>
<accession>A0A3D8SP93</accession>
<evidence type="ECO:0000259" key="7">
    <source>
        <dbReference type="Pfam" id="PF00248"/>
    </source>
</evidence>
<dbReference type="Pfam" id="PF00248">
    <property type="entry name" value="Aldo_ket_red"/>
    <property type="match status" value="1"/>
</dbReference>
<feature type="domain" description="NADP-dependent oxidoreductase" evidence="7">
    <location>
        <begin position="71"/>
        <end position="322"/>
    </location>
</feature>
<keyword evidence="9" id="KW-1185">Reference proteome</keyword>
<feature type="site" description="Lowers pKa of active site Tyr" evidence="6">
    <location>
        <position position="135"/>
    </location>
</feature>
<sequence>MRRATRTFYPSSIRVPALASRRPYQTTASLTMNSTTATYNPSTDGVAPKQMSQLQNLKLNDGNEIPMLGYGLGTARSKSDRNAPLDKELIQTTIMAIKTGYYHLDCATFYGNEAELGEAIKQSGVPREKLYITTKISGTDVTDTEEDFALSLKKLQLDYVDQYLIHAPYFAKTPADLQKKWADMEAIKASGRAKSIGISNFLQKDIEAILETAKVVPAINQIEFHPYLQHGGLLDFMRSKTIAVSAYGPLTAIIRTNGPLDPVYEELARKYGVTPGEIALRWVIDQGVVAITTSSKEDRLKAYLKVAQFKLTPKEVDQIKELGQQKHFRGFWNNKFADDDRS</sequence>
<dbReference type="SUPFAM" id="SSF51430">
    <property type="entry name" value="NAD(P)-linked oxidoreductase"/>
    <property type="match status" value="1"/>
</dbReference>
<evidence type="ECO:0000256" key="1">
    <source>
        <dbReference type="ARBA" id="ARBA00007905"/>
    </source>
</evidence>
<dbReference type="GO" id="GO:0016652">
    <property type="term" value="F:oxidoreductase activity, acting on NAD(P)H as acceptor"/>
    <property type="evidence" value="ECO:0007669"/>
    <property type="project" value="InterPro"/>
</dbReference>
<feature type="active site" description="Proton donor" evidence="4">
    <location>
        <position position="110"/>
    </location>
</feature>
<comment type="similarity">
    <text evidence="1">Belongs to the aldo/keto reductase family.</text>
</comment>
<keyword evidence="2" id="KW-0521">NADP</keyword>
<dbReference type="CDD" id="cd19120">
    <property type="entry name" value="AKR_AKR3C2-3"/>
    <property type="match status" value="1"/>
</dbReference>
<reference evidence="8 9" key="1">
    <citation type="journal article" date="2018" name="IMA Fungus">
        <title>IMA Genome-F 9: Draft genome sequence of Annulohypoxylon stygium, Aspergillus mulundensis, Berkeleyomyces basicola (syn. Thielaviopsis basicola), Ceratocystis smalleyi, two Cercospora beticola strains, Coleophoma cylindrospora, Fusarium fracticaudum, Phialophora cf. hyalina, and Morchella septimelata.</title>
        <authorList>
            <person name="Wingfield B.D."/>
            <person name="Bills G.F."/>
            <person name="Dong Y."/>
            <person name="Huang W."/>
            <person name="Nel W.J."/>
            <person name="Swalarsk-Parry B.S."/>
            <person name="Vaghefi N."/>
            <person name="Wilken P.M."/>
            <person name="An Z."/>
            <person name="de Beer Z.W."/>
            <person name="De Vos L."/>
            <person name="Chen L."/>
            <person name="Duong T.A."/>
            <person name="Gao Y."/>
            <person name="Hammerbacher A."/>
            <person name="Kikkert J.R."/>
            <person name="Li Y."/>
            <person name="Li H."/>
            <person name="Li K."/>
            <person name="Li Q."/>
            <person name="Liu X."/>
            <person name="Ma X."/>
            <person name="Naidoo K."/>
            <person name="Pethybridge S.J."/>
            <person name="Sun J."/>
            <person name="Steenkamp E.T."/>
            <person name="van der Nest M.A."/>
            <person name="van Wyk S."/>
            <person name="Wingfield M.J."/>
            <person name="Xiong C."/>
            <person name="Yue Q."/>
            <person name="Zhang X."/>
        </authorList>
    </citation>
    <scope>NUCLEOTIDE SEQUENCE [LARGE SCALE GENOMIC DNA]</scope>
    <source>
        <strain evidence="8 9">BP6252</strain>
    </source>
</reference>
<proteinExistence type="inferred from homology"/>
<dbReference type="InterPro" id="IPR044494">
    <property type="entry name" value="AKR3C2/3"/>
</dbReference>
<dbReference type="InterPro" id="IPR020471">
    <property type="entry name" value="AKR"/>
</dbReference>
<dbReference type="GO" id="GO:0016616">
    <property type="term" value="F:oxidoreductase activity, acting on the CH-OH group of donors, NAD or NADP as acceptor"/>
    <property type="evidence" value="ECO:0007669"/>
    <property type="project" value="UniProtKB-ARBA"/>
</dbReference>
<gene>
    <name evidence="8" type="ORF">BP6252_00149</name>
</gene>
<feature type="binding site" evidence="5">
    <location>
        <position position="166"/>
    </location>
    <ligand>
        <name>substrate</name>
    </ligand>
</feature>
<evidence type="ECO:0000256" key="4">
    <source>
        <dbReference type="PIRSR" id="PIRSR000097-1"/>
    </source>
</evidence>
<dbReference type="EMBL" id="PDLM01000001">
    <property type="protein sequence ID" value="RDW88117.1"/>
    <property type="molecule type" value="Genomic_DNA"/>
</dbReference>
<dbReference type="OrthoDB" id="416253at2759"/>
<dbReference type="InterPro" id="IPR023210">
    <property type="entry name" value="NADP_OxRdtase_dom"/>
</dbReference>
<dbReference type="PIRSF" id="PIRSF000097">
    <property type="entry name" value="AKR"/>
    <property type="match status" value="1"/>
</dbReference>
<evidence type="ECO:0000256" key="6">
    <source>
        <dbReference type="PIRSR" id="PIRSR000097-3"/>
    </source>
</evidence>
<dbReference type="PROSITE" id="PS00062">
    <property type="entry name" value="ALDOKETO_REDUCTASE_2"/>
    <property type="match status" value="1"/>
</dbReference>
<dbReference type="Proteomes" id="UP000256645">
    <property type="component" value="Unassembled WGS sequence"/>
</dbReference>
<evidence type="ECO:0000313" key="9">
    <source>
        <dbReference type="Proteomes" id="UP000256645"/>
    </source>
</evidence>
<dbReference type="PANTHER" id="PTHR43827:SF3">
    <property type="entry name" value="NADP-DEPENDENT OXIDOREDUCTASE DOMAIN-CONTAINING PROTEIN"/>
    <property type="match status" value="1"/>
</dbReference>
<dbReference type="FunFam" id="3.20.20.100:FF:000002">
    <property type="entry name" value="2,5-diketo-D-gluconic acid reductase A"/>
    <property type="match status" value="1"/>
</dbReference>
<name>A0A3D8SP93_9HELO</name>